<dbReference type="STRING" id="504832.OCA5_c26750"/>
<organism evidence="1 2">
    <name type="scientific">Afipia carboxidovorans (strain ATCC 49405 / DSM 1227 / KCTC 32145 / OM5)</name>
    <name type="common">Oligotropha carboxidovorans</name>
    <dbReference type="NCBI Taxonomy" id="504832"/>
    <lineage>
        <taxon>Bacteria</taxon>
        <taxon>Pseudomonadati</taxon>
        <taxon>Pseudomonadota</taxon>
        <taxon>Alphaproteobacteria</taxon>
        <taxon>Hyphomicrobiales</taxon>
        <taxon>Nitrobacteraceae</taxon>
        <taxon>Afipia</taxon>
    </lineage>
</organism>
<dbReference type="KEGG" id="oca:OCAR_5300"/>
<accession>B6JB91</accession>
<reference evidence="1 2" key="1">
    <citation type="journal article" date="2011" name="J. Bacteriol.">
        <title>Complete genome sequences of the chemolithoautotrophic Oligotropha carboxidovorans strains OM4 and OM5.</title>
        <authorList>
            <person name="Volland S."/>
            <person name="Rachinger M."/>
            <person name="Strittmatter A."/>
            <person name="Daniel R."/>
            <person name="Gottschalk G."/>
            <person name="Meyer O."/>
        </authorList>
    </citation>
    <scope>NUCLEOTIDE SEQUENCE [LARGE SCALE GENOMIC DNA]</scope>
    <source>
        <strain evidence="2">ATCC 49405 / DSM 1227 / KCTC 32145 / OM5</strain>
    </source>
</reference>
<keyword evidence="2" id="KW-1185">Reference proteome</keyword>
<proteinExistence type="predicted"/>
<evidence type="ECO:0000313" key="2">
    <source>
        <dbReference type="Proteomes" id="UP000007730"/>
    </source>
</evidence>
<evidence type="ECO:0000313" key="1">
    <source>
        <dbReference type="EMBL" id="AEI07369.1"/>
    </source>
</evidence>
<protein>
    <submittedName>
        <fullName evidence="1">Uncharacterized protein</fullName>
    </submittedName>
</protein>
<dbReference type="EMBL" id="CP002826">
    <property type="protein sequence ID" value="AEI07369.1"/>
    <property type="molecule type" value="Genomic_DNA"/>
</dbReference>
<gene>
    <name evidence="1" type="ordered locus">OCA5_c26750</name>
</gene>
<dbReference type="Proteomes" id="UP000007730">
    <property type="component" value="Chromosome"/>
</dbReference>
<dbReference type="HOGENOM" id="CLU_2992271_0_0_5"/>
<sequence>MRPSAPLLRALRQEIHSLKIDHDFPNEIVPLFAGHRGMALLNDGLPHGHFIRSEPGD</sequence>
<name>B6JB91_AFIC5</name>
<dbReference type="KEGG" id="ocg:OCA5_c26750"/>
<dbReference type="AlphaFoldDB" id="B6JB91"/>